<sequence>MRTENFNKTALSAKLLGIYPHQCRTLCSDKCFSIFDHSSTTLTLQIKIKEAIHIQWEQPTLNRQLYYVNLKLV</sequence>
<gene>
    <name evidence="1" type="ORF">pdam_00023949</name>
</gene>
<protein>
    <submittedName>
        <fullName evidence="1">Uncharacterized protein</fullName>
    </submittedName>
</protein>
<accession>A0A3M6V329</accession>
<dbReference type="Proteomes" id="UP000275408">
    <property type="component" value="Unassembled WGS sequence"/>
</dbReference>
<keyword evidence="2" id="KW-1185">Reference proteome</keyword>
<proteinExistence type="predicted"/>
<evidence type="ECO:0000313" key="1">
    <source>
        <dbReference type="EMBL" id="RMX60214.1"/>
    </source>
</evidence>
<reference evidence="1 2" key="1">
    <citation type="journal article" date="2018" name="Sci. Rep.">
        <title>Comparative analysis of the Pocillopora damicornis genome highlights role of immune system in coral evolution.</title>
        <authorList>
            <person name="Cunning R."/>
            <person name="Bay R.A."/>
            <person name="Gillette P."/>
            <person name="Baker A.C."/>
            <person name="Traylor-Knowles N."/>
        </authorList>
    </citation>
    <scope>NUCLEOTIDE SEQUENCE [LARGE SCALE GENOMIC DNA]</scope>
    <source>
        <strain evidence="1">RSMAS</strain>
        <tissue evidence="1">Whole animal</tissue>
    </source>
</reference>
<feature type="non-terminal residue" evidence="1">
    <location>
        <position position="73"/>
    </location>
</feature>
<dbReference type="EMBL" id="RCHS01000216">
    <property type="protein sequence ID" value="RMX60214.1"/>
    <property type="molecule type" value="Genomic_DNA"/>
</dbReference>
<evidence type="ECO:0000313" key="2">
    <source>
        <dbReference type="Proteomes" id="UP000275408"/>
    </source>
</evidence>
<dbReference type="AlphaFoldDB" id="A0A3M6V329"/>
<name>A0A3M6V329_POCDA</name>
<comment type="caution">
    <text evidence="1">The sequence shown here is derived from an EMBL/GenBank/DDBJ whole genome shotgun (WGS) entry which is preliminary data.</text>
</comment>
<organism evidence="1 2">
    <name type="scientific">Pocillopora damicornis</name>
    <name type="common">Cauliflower coral</name>
    <name type="synonym">Millepora damicornis</name>
    <dbReference type="NCBI Taxonomy" id="46731"/>
    <lineage>
        <taxon>Eukaryota</taxon>
        <taxon>Metazoa</taxon>
        <taxon>Cnidaria</taxon>
        <taxon>Anthozoa</taxon>
        <taxon>Hexacorallia</taxon>
        <taxon>Scleractinia</taxon>
        <taxon>Astrocoeniina</taxon>
        <taxon>Pocilloporidae</taxon>
        <taxon>Pocillopora</taxon>
    </lineage>
</organism>